<keyword evidence="2" id="KW-1185">Reference proteome</keyword>
<reference evidence="1" key="1">
    <citation type="submission" date="2021-06" db="EMBL/GenBank/DDBJ databases">
        <title>44 bacteria genomes isolated from Dapeng, Shenzhen.</title>
        <authorList>
            <person name="Zheng W."/>
            <person name="Yu S."/>
            <person name="Huang Y."/>
        </authorList>
    </citation>
    <scope>NUCLEOTIDE SEQUENCE</scope>
    <source>
        <strain evidence="1">DP5N28-2</strain>
    </source>
</reference>
<evidence type="ECO:0000313" key="1">
    <source>
        <dbReference type="EMBL" id="MBY5959786.1"/>
    </source>
</evidence>
<proteinExistence type="predicted"/>
<dbReference type="RefSeq" id="WP_222581324.1">
    <property type="nucleotide sequence ID" value="NZ_JAHVHU010000018.1"/>
</dbReference>
<accession>A0A953LCR6</accession>
<name>A0A953LCR6_9BACT</name>
<organism evidence="1 2">
    <name type="scientific">Membranihabitans marinus</name>
    <dbReference type="NCBI Taxonomy" id="1227546"/>
    <lineage>
        <taxon>Bacteria</taxon>
        <taxon>Pseudomonadati</taxon>
        <taxon>Bacteroidota</taxon>
        <taxon>Saprospiria</taxon>
        <taxon>Saprospirales</taxon>
        <taxon>Saprospiraceae</taxon>
        <taxon>Membranihabitans</taxon>
    </lineage>
</organism>
<dbReference type="AlphaFoldDB" id="A0A953LCR6"/>
<protein>
    <submittedName>
        <fullName evidence="1">Uncharacterized protein</fullName>
    </submittedName>
</protein>
<sequence>MNIFTIQLFEEHEKCSFYTVVKDGQSKSETDLFFEKHAESHRAELLDFIKLLEYIGNERGANEHLFRFEGQALALPKNERRQKQFLEIDFKEFPLRLFCLRISDALIIFFNGGIKDAQTAQESSLSAQFREANQFAKAIDKAIIQKDIEINNHILIGENTVEIYY</sequence>
<comment type="caution">
    <text evidence="1">The sequence shown here is derived from an EMBL/GenBank/DDBJ whole genome shotgun (WGS) entry which is preliminary data.</text>
</comment>
<evidence type="ECO:0000313" key="2">
    <source>
        <dbReference type="Proteomes" id="UP000753961"/>
    </source>
</evidence>
<gene>
    <name evidence="1" type="ORF">KUV50_16650</name>
</gene>
<dbReference type="Proteomes" id="UP000753961">
    <property type="component" value="Unassembled WGS sequence"/>
</dbReference>
<dbReference type="EMBL" id="JAHVHU010000018">
    <property type="protein sequence ID" value="MBY5959786.1"/>
    <property type="molecule type" value="Genomic_DNA"/>
</dbReference>